<comment type="caution">
    <text evidence="8">The sequence shown here is derived from an EMBL/GenBank/DDBJ whole genome shotgun (WGS) entry which is preliminary data.</text>
</comment>
<evidence type="ECO:0000256" key="3">
    <source>
        <dbReference type="ARBA" id="ARBA00022679"/>
    </source>
</evidence>
<evidence type="ECO:0000256" key="5">
    <source>
        <dbReference type="ARBA" id="ARBA00022777"/>
    </source>
</evidence>
<dbReference type="GO" id="GO:0008902">
    <property type="term" value="F:hydroxymethylpyrimidine kinase activity"/>
    <property type="evidence" value="ECO:0007669"/>
    <property type="project" value="UniProtKB-EC"/>
</dbReference>
<dbReference type="Gene3D" id="3.40.1190.20">
    <property type="match status" value="1"/>
</dbReference>
<dbReference type="GO" id="GO:0009229">
    <property type="term" value="P:thiamine diphosphate biosynthetic process"/>
    <property type="evidence" value="ECO:0007669"/>
    <property type="project" value="UniProtKB-UniPathway"/>
</dbReference>
<keyword evidence="5 8" id="KW-0418">Kinase</keyword>
<reference evidence="8 9" key="1">
    <citation type="submission" date="2019-04" db="EMBL/GenBank/DDBJ databases">
        <authorList>
            <person name="Grouzdev D.S."/>
            <person name="Nazina T.N."/>
        </authorList>
    </citation>
    <scope>NUCLEOTIDE SEQUENCE [LARGE SCALE GENOMIC DNA]</scope>
    <source>
        <strain evidence="8 9">SHC 3-19</strain>
    </source>
</reference>
<dbReference type="RefSeq" id="WP_138347061.1">
    <property type="nucleotide sequence ID" value="NZ_SROY01000001.1"/>
</dbReference>
<name>A0A5R9PIK4_9GAMM</name>
<dbReference type="InterPro" id="IPR004399">
    <property type="entry name" value="HMP/HMP-P_kinase_dom"/>
</dbReference>
<dbReference type="GO" id="GO:0005829">
    <property type="term" value="C:cytosol"/>
    <property type="evidence" value="ECO:0007669"/>
    <property type="project" value="TreeGrafter"/>
</dbReference>
<evidence type="ECO:0000256" key="1">
    <source>
        <dbReference type="ARBA" id="ARBA00004948"/>
    </source>
</evidence>
<dbReference type="CDD" id="cd01169">
    <property type="entry name" value="HMPP_kinase"/>
    <property type="match status" value="1"/>
</dbReference>
<accession>A0A5R9PIK4</accession>
<dbReference type="STRING" id="1123377.GCA_000423885_02635"/>
<dbReference type="GO" id="GO:0008972">
    <property type="term" value="F:phosphomethylpyrimidine kinase activity"/>
    <property type="evidence" value="ECO:0007669"/>
    <property type="project" value="InterPro"/>
</dbReference>
<dbReference type="SUPFAM" id="SSF53613">
    <property type="entry name" value="Ribokinase-like"/>
    <property type="match status" value="1"/>
</dbReference>
<evidence type="ECO:0000313" key="8">
    <source>
        <dbReference type="EMBL" id="TLX22823.1"/>
    </source>
</evidence>
<protein>
    <recommendedName>
        <fullName evidence="2">hydroxymethylpyrimidine kinase</fullName>
        <ecNumber evidence="2">2.7.1.49</ecNumber>
    </recommendedName>
</protein>
<dbReference type="AlphaFoldDB" id="A0A5R9PIK4"/>
<dbReference type="PANTHER" id="PTHR20858:SF17">
    <property type="entry name" value="HYDROXYMETHYLPYRIMIDINE_PHOSPHOMETHYLPYRIMIDINE KINASE THI20-RELATED"/>
    <property type="match status" value="1"/>
</dbReference>
<sequence length="250" mass="25689">MKPLALSIAGSDSCGGAGLQADLAAFAALGVRGATAITAVTAQSRSGVHAVQVLPAALVRDQIDAVFEEEPVRAVKLGMLAEASIIEAVAASLRQHRARAVIIDPVMIASSGARLLRADAVVALRRELLPLADCLTPNLDEAAALLDVPRAQDEAQMLEQGRALLALGPRAVLMKGGHAPLAEAVDLLVQPRAVQRFAAPWIIGADGHGSGCTLSAAVAAGLALGDGLEVAVGAAKRHLGRWLGERFRPL</sequence>
<dbReference type="InterPro" id="IPR013749">
    <property type="entry name" value="PM/HMP-P_kinase-1"/>
</dbReference>
<dbReference type="GO" id="GO:0005524">
    <property type="term" value="F:ATP binding"/>
    <property type="evidence" value="ECO:0007669"/>
    <property type="project" value="UniProtKB-KW"/>
</dbReference>
<comment type="pathway">
    <text evidence="1">Cofactor biosynthesis; thiamine diphosphate biosynthesis.</text>
</comment>
<evidence type="ECO:0000313" key="9">
    <source>
        <dbReference type="Proteomes" id="UP000308508"/>
    </source>
</evidence>
<evidence type="ECO:0000256" key="6">
    <source>
        <dbReference type="ARBA" id="ARBA00022840"/>
    </source>
</evidence>
<proteinExistence type="predicted"/>
<keyword evidence="3 8" id="KW-0808">Transferase</keyword>
<dbReference type="FunFam" id="3.40.1190.20:FF:000003">
    <property type="entry name" value="Phosphomethylpyrimidine kinase ThiD"/>
    <property type="match status" value="1"/>
</dbReference>
<organism evidence="8 9">
    <name type="scientific">Thermomonas fusca</name>
    <dbReference type="NCBI Taxonomy" id="215690"/>
    <lineage>
        <taxon>Bacteria</taxon>
        <taxon>Pseudomonadati</taxon>
        <taxon>Pseudomonadota</taxon>
        <taxon>Gammaproteobacteria</taxon>
        <taxon>Lysobacterales</taxon>
        <taxon>Lysobacteraceae</taxon>
        <taxon>Thermomonas</taxon>
    </lineage>
</organism>
<gene>
    <name evidence="8" type="primary">thiD</name>
    <name evidence="8" type="ORF">E5S66_02000</name>
</gene>
<dbReference type="PANTHER" id="PTHR20858">
    <property type="entry name" value="PHOSPHOMETHYLPYRIMIDINE KINASE"/>
    <property type="match status" value="1"/>
</dbReference>
<dbReference type="Proteomes" id="UP000308508">
    <property type="component" value="Unassembled WGS sequence"/>
</dbReference>
<feature type="domain" description="Pyridoxamine kinase/Phosphomethylpyrimidine kinase" evidence="7">
    <location>
        <begin position="12"/>
        <end position="242"/>
    </location>
</feature>
<dbReference type="EC" id="2.7.1.49" evidence="2"/>
<dbReference type="UniPathway" id="UPA00060">
    <property type="reaction ID" value="UER00138"/>
</dbReference>
<dbReference type="InterPro" id="IPR029056">
    <property type="entry name" value="Ribokinase-like"/>
</dbReference>
<evidence type="ECO:0000256" key="4">
    <source>
        <dbReference type="ARBA" id="ARBA00022741"/>
    </source>
</evidence>
<keyword evidence="6" id="KW-0067">ATP-binding</keyword>
<dbReference type="EMBL" id="SROY01000001">
    <property type="protein sequence ID" value="TLX22823.1"/>
    <property type="molecule type" value="Genomic_DNA"/>
</dbReference>
<dbReference type="GO" id="GO:0009228">
    <property type="term" value="P:thiamine biosynthetic process"/>
    <property type="evidence" value="ECO:0007669"/>
    <property type="project" value="InterPro"/>
</dbReference>
<keyword evidence="4" id="KW-0547">Nucleotide-binding</keyword>
<evidence type="ECO:0000259" key="7">
    <source>
        <dbReference type="Pfam" id="PF08543"/>
    </source>
</evidence>
<dbReference type="NCBIfam" id="TIGR00097">
    <property type="entry name" value="HMP-P_kinase"/>
    <property type="match status" value="1"/>
</dbReference>
<evidence type="ECO:0000256" key="2">
    <source>
        <dbReference type="ARBA" id="ARBA00012135"/>
    </source>
</evidence>
<keyword evidence="9" id="KW-1185">Reference proteome</keyword>
<dbReference type="Pfam" id="PF08543">
    <property type="entry name" value="Phos_pyr_kin"/>
    <property type="match status" value="1"/>
</dbReference>